<gene>
    <name evidence="3" type="ORF">EFY79_04025</name>
</gene>
<dbReference type="SUPFAM" id="SSF63411">
    <property type="entry name" value="LuxS/MPP-like metallohydrolase"/>
    <property type="match status" value="2"/>
</dbReference>
<dbReference type="RefSeq" id="WP_123119401.1">
    <property type="nucleotide sequence ID" value="NZ_RJJR01000002.1"/>
</dbReference>
<keyword evidence="4" id="KW-1185">Reference proteome</keyword>
<evidence type="ECO:0000259" key="2">
    <source>
        <dbReference type="Pfam" id="PF05193"/>
    </source>
</evidence>
<name>A0A3M9NP78_9BACT</name>
<sequence length="425" mass="48783">MLNRTLTPPIKDAIDYTLKLPACTKFLLSNGAPVYYINDGAEEVAMIDFVFNAGNVYEQKTTVAAATNYLTKNGTTEKNAFEITEYFEYYGAYLNRHCNNETASITLHCLSRHLKELLPVIRELITRSIFPESELQIFKQNSIQRLSVNLLKCDFVADRLIDKLLYGANHPYGKVSDAEDIEAVQKDELEEFFKKYYLKSHCRIFAAGRLPKDFEQLLDGQFGDLSLNEEMITPLHTRKPATEKKHFVSNDKNGVQGAIRIGRPFPERKHPDFKKAVVLNTLFGGYFGSRLMANIREEKGYTYGIHSFLQNHIADTSWIVSTEAGAKVSEAAIKEVYNEMELLRNEPVNDEELLLVKNYMMGINLGYLDGPFQVIARWKNLILNDLDENYFYESIDTIKHISKEELQQLANKYLQADDFYELLVI</sequence>
<proteinExistence type="predicted"/>
<dbReference type="InterPro" id="IPR011249">
    <property type="entry name" value="Metalloenz_LuxS/M16"/>
</dbReference>
<dbReference type="OrthoDB" id="9811314at2"/>
<dbReference type="GO" id="GO:0046872">
    <property type="term" value="F:metal ion binding"/>
    <property type="evidence" value="ECO:0007669"/>
    <property type="project" value="InterPro"/>
</dbReference>
<dbReference type="Proteomes" id="UP000267223">
    <property type="component" value="Unassembled WGS sequence"/>
</dbReference>
<feature type="domain" description="Peptidase M16 N-terminal" evidence="1">
    <location>
        <begin position="35"/>
        <end position="140"/>
    </location>
</feature>
<evidence type="ECO:0000313" key="3">
    <source>
        <dbReference type="EMBL" id="RNI38838.1"/>
    </source>
</evidence>
<dbReference type="EMBL" id="RJJR01000002">
    <property type="protein sequence ID" value="RNI38838.1"/>
    <property type="molecule type" value="Genomic_DNA"/>
</dbReference>
<evidence type="ECO:0000259" key="1">
    <source>
        <dbReference type="Pfam" id="PF00675"/>
    </source>
</evidence>
<dbReference type="PANTHER" id="PTHR11851:SF224">
    <property type="entry name" value="PROCESSING PROTEASE"/>
    <property type="match status" value="1"/>
</dbReference>
<feature type="domain" description="Peptidase M16 C-terminal" evidence="2">
    <location>
        <begin position="184"/>
        <end position="358"/>
    </location>
</feature>
<evidence type="ECO:0000313" key="4">
    <source>
        <dbReference type="Proteomes" id="UP000267223"/>
    </source>
</evidence>
<dbReference type="InterPro" id="IPR007863">
    <property type="entry name" value="Peptidase_M16_C"/>
</dbReference>
<dbReference type="PANTHER" id="PTHR11851">
    <property type="entry name" value="METALLOPROTEASE"/>
    <property type="match status" value="1"/>
</dbReference>
<dbReference type="Gene3D" id="3.30.830.10">
    <property type="entry name" value="Metalloenzyme, LuxS/M16 peptidase-like"/>
    <property type="match status" value="2"/>
</dbReference>
<dbReference type="Pfam" id="PF05193">
    <property type="entry name" value="Peptidase_M16_C"/>
    <property type="match status" value="1"/>
</dbReference>
<organism evidence="3 4">
    <name type="scientific">Hanamia caeni</name>
    <dbReference type="NCBI Taxonomy" id="2294116"/>
    <lineage>
        <taxon>Bacteria</taxon>
        <taxon>Pseudomonadati</taxon>
        <taxon>Bacteroidota</taxon>
        <taxon>Chitinophagia</taxon>
        <taxon>Chitinophagales</taxon>
        <taxon>Chitinophagaceae</taxon>
        <taxon>Hanamia</taxon>
    </lineage>
</organism>
<comment type="caution">
    <text evidence="3">The sequence shown here is derived from an EMBL/GenBank/DDBJ whole genome shotgun (WGS) entry which is preliminary data.</text>
</comment>
<reference evidence="3 4" key="1">
    <citation type="submission" date="2018-11" db="EMBL/GenBank/DDBJ databases">
        <title>Draft genome sequence of Ferruginibacter sp. BO-59.</title>
        <authorList>
            <person name="Im W.T."/>
        </authorList>
    </citation>
    <scope>NUCLEOTIDE SEQUENCE [LARGE SCALE GENOMIC DNA]</scope>
    <source>
        <strain evidence="3 4">BO-59</strain>
    </source>
</reference>
<protein>
    <submittedName>
        <fullName evidence="3">Insulinase family protein</fullName>
    </submittedName>
</protein>
<dbReference type="InterPro" id="IPR011765">
    <property type="entry name" value="Pept_M16_N"/>
</dbReference>
<dbReference type="Pfam" id="PF00675">
    <property type="entry name" value="Peptidase_M16"/>
    <property type="match status" value="1"/>
</dbReference>
<dbReference type="AlphaFoldDB" id="A0A3M9NP78"/>
<dbReference type="InterPro" id="IPR050361">
    <property type="entry name" value="MPP/UQCRC_Complex"/>
</dbReference>
<accession>A0A3M9NP78</accession>